<gene>
    <name evidence="2" type="ORF">CK820_G0014731</name>
</gene>
<evidence type="ECO:0000313" key="1">
    <source>
        <dbReference type="EMBL" id="PNI66689.1"/>
    </source>
</evidence>
<proteinExistence type="predicted"/>
<organism evidence="2 3">
    <name type="scientific">Pan troglodytes</name>
    <name type="common">Chimpanzee</name>
    <dbReference type="NCBI Taxonomy" id="9598"/>
    <lineage>
        <taxon>Eukaryota</taxon>
        <taxon>Metazoa</taxon>
        <taxon>Chordata</taxon>
        <taxon>Craniata</taxon>
        <taxon>Vertebrata</taxon>
        <taxon>Euteleostomi</taxon>
        <taxon>Mammalia</taxon>
        <taxon>Eutheria</taxon>
        <taxon>Euarchontoglires</taxon>
        <taxon>Primates</taxon>
        <taxon>Haplorrhini</taxon>
        <taxon>Catarrhini</taxon>
        <taxon>Hominidae</taxon>
        <taxon>Pan</taxon>
    </lineage>
</organism>
<reference evidence="2 3" key="1">
    <citation type="submission" date="2017-12" db="EMBL/GenBank/DDBJ databases">
        <title>High-resolution comparative analysis of great ape genomes.</title>
        <authorList>
            <person name="Pollen A."/>
            <person name="Hastie A."/>
            <person name="Hormozdiari F."/>
            <person name="Dougherty M."/>
            <person name="Liu R."/>
            <person name="Chaisson M."/>
            <person name="Hoppe E."/>
            <person name="Hill C."/>
            <person name="Pang A."/>
            <person name="Hillier L."/>
            <person name="Baker C."/>
            <person name="Armstrong J."/>
            <person name="Shendure J."/>
            <person name="Paten B."/>
            <person name="Wilson R."/>
            <person name="Chao H."/>
            <person name="Schneider V."/>
            <person name="Ventura M."/>
            <person name="Kronenberg Z."/>
            <person name="Murali S."/>
            <person name="Gordon D."/>
            <person name="Cantsilieris S."/>
            <person name="Munson K."/>
            <person name="Nelson B."/>
            <person name="Raja A."/>
            <person name="Underwood J."/>
            <person name="Diekhans M."/>
            <person name="Fiddes I."/>
            <person name="Haussler D."/>
            <person name="Eichler E."/>
        </authorList>
    </citation>
    <scope>NUCLEOTIDE SEQUENCE [LARGE SCALE GENOMIC DNA]</scope>
    <source>
        <strain evidence="2">Yerkes chimp pedigree #C0471</strain>
        <tissue evidence="2">Blood</tissue>
    </source>
</reference>
<comment type="caution">
    <text evidence="2">The sequence shown here is derived from an EMBL/GenBank/DDBJ whole genome shotgun (WGS) entry which is preliminary data.</text>
</comment>
<protein>
    <submittedName>
        <fullName evidence="1">SLC39A10 isoform 3</fullName>
    </submittedName>
    <submittedName>
        <fullName evidence="2">SLC39A10 isoform 4</fullName>
    </submittedName>
</protein>
<evidence type="ECO:0000313" key="3">
    <source>
        <dbReference type="Proteomes" id="UP000236370"/>
    </source>
</evidence>
<evidence type="ECO:0000313" key="2">
    <source>
        <dbReference type="EMBL" id="PNI66690.1"/>
    </source>
</evidence>
<sequence>MKNVMVMILVVDTKILILIMKVNFDILEREKHHMLKIMQ</sequence>
<name>A0A2J8N4K4_PANTR</name>
<dbReference type="EMBL" id="NBAG03000236">
    <property type="protein sequence ID" value="PNI66689.1"/>
    <property type="molecule type" value="Genomic_DNA"/>
</dbReference>
<dbReference type="AlphaFoldDB" id="A0A2J8N4K4"/>
<dbReference type="EMBL" id="NBAG03000236">
    <property type="protein sequence ID" value="PNI66690.1"/>
    <property type="molecule type" value="Genomic_DNA"/>
</dbReference>
<dbReference type="Proteomes" id="UP000236370">
    <property type="component" value="Unassembled WGS sequence"/>
</dbReference>
<accession>A0A2J8N4K4</accession>